<dbReference type="EMBL" id="JACHWX010000002">
    <property type="protein sequence ID" value="MBB3054570.1"/>
    <property type="molecule type" value="Genomic_DNA"/>
</dbReference>
<dbReference type="GO" id="GO:0006355">
    <property type="term" value="P:regulation of DNA-templated transcription"/>
    <property type="evidence" value="ECO:0007669"/>
    <property type="project" value="InterPro"/>
</dbReference>
<dbReference type="PANTHER" id="PTHR43214">
    <property type="entry name" value="TWO-COMPONENT RESPONSE REGULATOR"/>
    <property type="match status" value="1"/>
</dbReference>
<keyword evidence="1 5" id="KW-0597">Phosphoprotein</keyword>
<dbReference type="InterPro" id="IPR011006">
    <property type="entry name" value="CheY-like_superfamily"/>
</dbReference>
<dbReference type="InterPro" id="IPR016032">
    <property type="entry name" value="Sig_transdc_resp-reg_C-effctor"/>
</dbReference>
<dbReference type="RefSeq" id="WP_096356730.1">
    <property type="nucleotide sequence ID" value="NZ_AP017313.1"/>
</dbReference>
<evidence type="ECO:0000256" key="4">
    <source>
        <dbReference type="ARBA" id="ARBA00023163"/>
    </source>
</evidence>
<dbReference type="InterPro" id="IPR039420">
    <property type="entry name" value="WalR-like"/>
</dbReference>
<evidence type="ECO:0000259" key="7">
    <source>
        <dbReference type="PROSITE" id="PS50110"/>
    </source>
</evidence>
<dbReference type="SMART" id="SM00448">
    <property type="entry name" value="REC"/>
    <property type="match status" value="1"/>
</dbReference>
<dbReference type="OrthoDB" id="9797341at2"/>
<reference evidence="8" key="1">
    <citation type="submission" date="2020-08" db="EMBL/GenBank/DDBJ databases">
        <title>Genomic Encyclopedia of Type Strains, Phase III (KMG-III): the genomes of soil and plant-associated and newly described type strains.</title>
        <authorList>
            <person name="Whitman W."/>
        </authorList>
    </citation>
    <scope>NUCLEOTIDE SEQUENCE [LARGE SCALE GENOMIC DNA]</scope>
    <source>
        <strain evidence="8">CECT 8628</strain>
    </source>
</reference>
<dbReference type="PANTHER" id="PTHR43214:SF41">
    <property type="entry name" value="NITRATE_NITRITE RESPONSE REGULATOR PROTEIN NARP"/>
    <property type="match status" value="1"/>
</dbReference>
<comment type="caution">
    <text evidence="8">The sequence shown here is derived from an EMBL/GenBank/DDBJ whole genome shotgun (WGS) entry which is preliminary data.</text>
</comment>
<name>A0A839SCD5_9SPHI</name>
<dbReference type="Gene3D" id="3.40.50.2300">
    <property type="match status" value="1"/>
</dbReference>
<evidence type="ECO:0000313" key="9">
    <source>
        <dbReference type="Proteomes" id="UP000539265"/>
    </source>
</evidence>
<feature type="domain" description="HTH luxR-type" evidence="6">
    <location>
        <begin position="144"/>
        <end position="209"/>
    </location>
</feature>
<dbReference type="SUPFAM" id="SSF46894">
    <property type="entry name" value="C-terminal effector domain of the bipartite response regulators"/>
    <property type="match status" value="1"/>
</dbReference>
<evidence type="ECO:0000256" key="2">
    <source>
        <dbReference type="ARBA" id="ARBA00023015"/>
    </source>
</evidence>
<sequence length="214" mass="24526">MEKEKINIAIVDDHTLFRNGVAALMAEFPELNVLFDAENGEQFQQALNKYPLPDVILMDINMPVMDGYDTTKWLKQKHPRVKVLALSMFEDDKAVIRMIKCGAGGYVLKESRPRELLEAIKAIHEKGSYINEMVSGKLLRSVSDKEEIPDLTKKELEFLKLCCSELTYKEIADQMFVSPRTVDNYREALFLKLNLKSRSGLVLYAIQNGIFNFE</sequence>
<dbReference type="PROSITE" id="PS50043">
    <property type="entry name" value="HTH_LUXR_2"/>
    <property type="match status" value="1"/>
</dbReference>
<keyword evidence="9" id="KW-1185">Reference proteome</keyword>
<gene>
    <name evidence="8" type="ORF">FHS11_000980</name>
</gene>
<evidence type="ECO:0000256" key="5">
    <source>
        <dbReference type="PROSITE-ProRule" id="PRU00169"/>
    </source>
</evidence>
<dbReference type="InterPro" id="IPR001789">
    <property type="entry name" value="Sig_transdc_resp-reg_receiver"/>
</dbReference>
<feature type="modified residue" description="4-aspartylphosphate" evidence="5">
    <location>
        <position position="59"/>
    </location>
</feature>
<dbReference type="InterPro" id="IPR000792">
    <property type="entry name" value="Tscrpt_reg_LuxR_C"/>
</dbReference>
<evidence type="ECO:0000256" key="1">
    <source>
        <dbReference type="ARBA" id="ARBA00022553"/>
    </source>
</evidence>
<dbReference type="InterPro" id="IPR058245">
    <property type="entry name" value="NreC/VraR/RcsB-like_REC"/>
</dbReference>
<keyword evidence="2" id="KW-0805">Transcription regulation</keyword>
<dbReference type="Pfam" id="PF00196">
    <property type="entry name" value="GerE"/>
    <property type="match status" value="1"/>
</dbReference>
<dbReference type="AlphaFoldDB" id="A0A839SCD5"/>
<dbReference type="SMART" id="SM00421">
    <property type="entry name" value="HTH_LUXR"/>
    <property type="match status" value="1"/>
</dbReference>
<evidence type="ECO:0000256" key="3">
    <source>
        <dbReference type="ARBA" id="ARBA00023125"/>
    </source>
</evidence>
<dbReference type="PROSITE" id="PS50110">
    <property type="entry name" value="RESPONSE_REGULATORY"/>
    <property type="match status" value="1"/>
</dbReference>
<keyword evidence="3 8" id="KW-0238">DNA-binding</keyword>
<dbReference type="GO" id="GO:0003677">
    <property type="term" value="F:DNA binding"/>
    <property type="evidence" value="ECO:0007669"/>
    <property type="project" value="UniProtKB-KW"/>
</dbReference>
<evidence type="ECO:0000259" key="6">
    <source>
        <dbReference type="PROSITE" id="PS50043"/>
    </source>
</evidence>
<dbReference type="CDD" id="cd17535">
    <property type="entry name" value="REC_NarL-like"/>
    <property type="match status" value="1"/>
</dbReference>
<dbReference type="GO" id="GO:0000160">
    <property type="term" value="P:phosphorelay signal transduction system"/>
    <property type="evidence" value="ECO:0007669"/>
    <property type="project" value="InterPro"/>
</dbReference>
<accession>A0A839SCD5</accession>
<feature type="domain" description="Response regulatory" evidence="7">
    <location>
        <begin position="7"/>
        <end position="124"/>
    </location>
</feature>
<keyword evidence="4" id="KW-0804">Transcription</keyword>
<proteinExistence type="predicted"/>
<organism evidence="8 9">
    <name type="scientific">Mucilaginibacter gotjawali</name>
    <dbReference type="NCBI Taxonomy" id="1550579"/>
    <lineage>
        <taxon>Bacteria</taxon>
        <taxon>Pseudomonadati</taxon>
        <taxon>Bacteroidota</taxon>
        <taxon>Sphingobacteriia</taxon>
        <taxon>Sphingobacteriales</taxon>
        <taxon>Sphingobacteriaceae</taxon>
        <taxon>Mucilaginibacter</taxon>
    </lineage>
</organism>
<dbReference type="Pfam" id="PF00072">
    <property type="entry name" value="Response_reg"/>
    <property type="match status" value="1"/>
</dbReference>
<dbReference type="PRINTS" id="PR00038">
    <property type="entry name" value="HTHLUXR"/>
</dbReference>
<dbReference type="CDD" id="cd06170">
    <property type="entry name" value="LuxR_C_like"/>
    <property type="match status" value="1"/>
</dbReference>
<evidence type="ECO:0000313" key="8">
    <source>
        <dbReference type="EMBL" id="MBB3054570.1"/>
    </source>
</evidence>
<protein>
    <submittedName>
        <fullName evidence="8">DNA-binding NarL/FixJ family response regulator</fullName>
    </submittedName>
</protein>
<dbReference type="SUPFAM" id="SSF52172">
    <property type="entry name" value="CheY-like"/>
    <property type="match status" value="1"/>
</dbReference>
<dbReference type="Proteomes" id="UP000539265">
    <property type="component" value="Unassembled WGS sequence"/>
</dbReference>